<evidence type="ECO:0000313" key="3">
    <source>
        <dbReference type="EMBL" id="OGG58487.1"/>
    </source>
</evidence>
<keyword evidence="1" id="KW-0732">Signal</keyword>
<gene>
    <name evidence="3" type="ORF">A2765_02020</name>
</gene>
<evidence type="ECO:0000313" key="4">
    <source>
        <dbReference type="Proteomes" id="UP000176377"/>
    </source>
</evidence>
<feature type="chain" id="PRO_5009523815" description="Peptidoglycan binding-like domain-containing protein" evidence="1">
    <location>
        <begin position="25"/>
        <end position="548"/>
    </location>
</feature>
<dbReference type="AlphaFoldDB" id="A0A1F6DAY3"/>
<proteinExistence type="predicted"/>
<feature type="signal peptide" evidence="1">
    <location>
        <begin position="1"/>
        <end position="24"/>
    </location>
</feature>
<comment type="caution">
    <text evidence="3">The sequence shown here is derived from an EMBL/GenBank/DDBJ whole genome shotgun (WGS) entry which is preliminary data.</text>
</comment>
<dbReference type="SUPFAM" id="SSF47090">
    <property type="entry name" value="PGBD-like"/>
    <property type="match status" value="1"/>
</dbReference>
<evidence type="ECO:0000256" key="1">
    <source>
        <dbReference type="SAM" id="SignalP"/>
    </source>
</evidence>
<feature type="domain" description="Peptidoglycan binding-like" evidence="2">
    <location>
        <begin position="80"/>
        <end position="132"/>
    </location>
</feature>
<dbReference type="InterPro" id="IPR036366">
    <property type="entry name" value="PGBDSf"/>
</dbReference>
<evidence type="ECO:0000259" key="2">
    <source>
        <dbReference type="Pfam" id="PF01471"/>
    </source>
</evidence>
<sequence length="548" mass="55957">MKNMLRAMAITPFLALTVFSVAHAQSSTDLQAQLNALLAQLSALQSQLQTSSSSNTAPAATPGASGQCPTLSRALRQGMSGSDVTGLQAFLATDSSVYPEATVSGYFGALTQAAVQRFQARHLLVSSGTPDTTGYGAVGPATRAAIAGLCKSGSVPTTTSVPGGNCSQGGLTAVSGLTADFYSVTAAPLGSSCASNKTTRQCVNGNFSGNPAYQYGSCSDTANQCIVNSVTIANGVSQQFYSRSSVNTGDACSSYTQTRTCTNGVMTGASNFMYSSCIVDVPDSCSVGGIAVAHGSSRTFYTQDLATSTVSCSAYGQSRTCNDGVLSGSGEYSKPSCTAGACFTDGVTFQSGSTTTFYFAKNIPSGEQCSSYAQTRSCVSGTFTGNAAYKYTSCVPAAAGTCVTDSVVLTSGQAWLFYSTTTAAVGTTCGSVSQLRTCTNGTLGGTASFNRTSCSDTKLCPLAGVNVPHGDSYTFYNAQTVDFGSTCSSEAQTRTCSNGKFSGSDSYQYANCSVNPPLSGMGAAQLAAALTALQSILQSLLDKLDSWF</sequence>
<dbReference type="InterPro" id="IPR036365">
    <property type="entry name" value="PGBD-like_sf"/>
</dbReference>
<reference evidence="3 4" key="1">
    <citation type="journal article" date="2016" name="Nat. Commun.">
        <title>Thousands of microbial genomes shed light on interconnected biogeochemical processes in an aquifer system.</title>
        <authorList>
            <person name="Anantharaman K."/>
            <person name="Brown C.T."/>
            <person name="Hug L.A."/>
            <person name="Sharon I."/>
            <person name="Castelle C.J."/>
            <person name="Probst A.J."/>
            <person name="Thomas B.C."/>
            <person name="Singh A."/>
            <person name="Wilkins M.J."/>
            <person name="Karaoz U."/>
            <person name="Brodie E.L."/>
            <person name="Williams K.H."/>
            <person name="Hubbard S.S."/>
            <person name="Banfield J.F."/>
        </authorList>
    </citation>
    <scope>NUCLEOTIDE SEQUENCE [LARGE SCALE GENOMIC DNA]</scope>
</reference>
<organism evidence="3 4">
    <name type="scientific">Candidatus Kaiserbacteria bacterium RIFCSPHIGHO2_01_FULL_56_24</name>
    <dbReference type="NCBI Taxonomy" id="1798487"/>
    <lineage>
        <taxon>Bacteria</taxon>
        <taxon>Candidatus Kaiseribacteriota</taxon>
    </lineage>
</organism>
<accession>A0A1F6DAY3</accession>
<dbReference type="Pfam" id="PF01471">
    <property type="entry name" value="PG_binding_1"/>
    <property type="match status" value="1"/>
</dbReference>
<dbReference type="Gene3D" id="1.10.101.10">
    <property type="entry name" value="PGBD-like superfamily/PGBD"/>
    <property type="match status" value="1"/>
</dbReference>
<dbReference type="InterPro" id="IPR002477">
    <property type="entry name" value="Peptidoglycan-bd-like"/>
</dbReference>
<dbReference type="EMBL" id="MFLA01000032">
    <property type="protein sequence ID" value="OGG58487.1"/>
    <property type="molecule type" value="Genomic_DNA"/>
</dbReference>
<name>A0A1F6DAY3_9BACT</name>
<dbReference type="Proteomes" id="UP000176377">
    <property type="component" value="Unassembled WGS sequence"/>
</dbReference>
<protein>
    <recommendedName>
        <fullName evidence="2">Peptidoglycan binding-like domain-containing protein</fullName>
    </recommendedName>
</protein>